<dbReference type="InterPro" id="IPR020846">
    <property type="entry name" value="MFS_dom"/>
</dbReference>
<protein>
    <recommendedName>
        <fullName evidence="2">Major facilitator superfamily (MFS) profile domain-containing protein</fullName>
    </recommendedName>
</protein>
<dbReference type="InterPro" id="IPR050327">
    <property type="entry name" value="Proton-linked_MCT"/>
</dbReference>
<dbReference type="SUPFAM" id="SSF103473">
    <property type="entry name" value="MFS general substrate transporter"/>
    <property type="match status" value="1"/>
</dbReference>
<dbReference type="PANTHER" id="PTHR11360:SF284">
    <property type="entry name" value="EG:103B4.3 PROTEIN-RELATED"/>
    <property type="match status" value="1"/>
</dbReference>
<proteinExistence type="predicted"/>
<feature type="transmembrane region" description="Helical" evidence="1">
    <location>
        <begin position="106"/>
        <end position="133"/>
    </location>
</feature>
<evidence type="ECO:0000259" key="2">
    <source>
        <dbReference type="PROSITE" id="PS50850"/>
    </source>
</evidence>
<feature type="domain" description="Major facilitator superfamily (MFS) profile" evidence="2">
    <location>
        <begin position="12"/>
        <end position="143"/>
    </location>
</feature>
<dbReference type="GO" id="GO:0022857">
    <property type="term" value="F:transmembrane transporter activity"/>
    <property type="evidence" value="ECO:0007669"/>
    <property type="project" value="InterPro"/>
</dbReference>
<keyword evidence="1" id="KW-0812">Transmembrane</keyword>
<dbReference type="PANTHER" id="PTHR11360">
    <property type="entry name" value="MONOCARBOXYLATE TRANSPORTER"/>
    <property type="match status" value="1"/>
</dbReference>
<organism evidence="3">
    <name type="scientific">marine metagenome</name>
    <dbReference type="NCBI Taxonomy" id="408172"/>
    <lineage>
        <taxon>unclassified sequences</taxon>
        <taxon>metagenomes</taxon>
        <taxon>ecological metagenomes</taxon>
    </lineage>
</organism>
<feature type="non-terminal residue" evidence="3">
    <location>
        <position position="143"/>
    </location>
</feature>
<dbReference type="Gene3D" id="1.20.1250.20">
    <property type="entry name" value="MFS general substrate transporter like domains"/>
    <property type="match status" value="1"/>
</dbReference>
<dbReference type="Pfam" id="PF07690">
    <property type="entry name" value="MFS_1"/>
    <property type="match status" value="1"/>
</dbReference>
<evidence type="ECO:0000313" key="3">
    <source>
        <dbReference type="EMBL" id="SVD23484.1"/>
    </source>
</evidence>
<dbReference type="AlphaFoldDB" id="A0A382TN17"/>
<keyword evidence="1" id="KW-1133">Transmembrane helix</keyword>
<evidence type="ECO:0000256" key="1">
    <source>
        <dbReference type="SAM" id="Phobius"/>
    </source>
</evidence>
<dbReference type="PROSITE" id="PS50850">
    <property type="entry name" value="MFS"/>
    <property type="match status" value="1"/>
</dbReference>
<keyword evidence="1" id="KW-0472">Membrane</keyword>
<accession>A0A382TN17</accession>
<dbReference type="EMBL" id="UINC01137881">
    <property type="protein sequence ID" value="SVD23484.1"/>
    <property type="molecule type" value="Genomic_DNA"/>
</dbReference>
<dbReference type="InterPro" id="IPR011701">
    <property type="entry name" value="MFS"/>
</dbReference>
<feature type="transmembrane region" description="Helical" evidence="1">
    <location>
        <begin position="81"/>
        <end position="100"/>
    </location>
</feature>
<reference evidence="3" key="1">
    <citation type="submission" date="2018-05" db="EMBL/GenBank/DDBJ databases">
        <authorList>
            <person name="Lanie J.A."/>
            <person name="Ng W.-L."/>
            <person name="Kazmierczak K.M."/>
            <person name="Andrzejewski T.M."/>
            <person name="Davidsen T.M."/>
            <person name="Wayne K.J."/>
            <person name="Tettelin H."/>
            <person name="Glass J.I."/>
            <person name="Rusch D."/>
            <person name="Podicherti R."/>
            <person name="Tsui H.-C.T."/>
            <person name="Winkler M.E."/>
        </authorList>
    </citation>
    <scope>NUCLEOTIDE SEQUENCE</scope>
</reference>
<dbReference type="InterPro" id="IPR036259">
    <property type="entry name" value="MFS_trans_sf"/>
</dbReference>
<name>A0A382TN17_9ZZZZ</name>
<sequence length="143" mass="15593">MRRFKRPKIFYGWWIVGNGFILQLLASSLFFNATGAYASALHEAFGWSNTSLNLGFSLNRVESGILGPIQGWAIDKFGPAIMIRIGAVLLGGGLILFSQIDSLWQFYAAYSLLAIGAGLAGFMTLTVAVVNWFKAKRARAIGL</sequence>
<gene>
    <name evidence="3" type="ORF">METZ01_LOCUS376338</name>
</gene>